<feature type="region of interest" description="Disordered" evidence="1">
    <location>
        <begin position="1522"/>
        <end position="1574"/>
    </location>
</feature>
<feature type="compositionally biased region" description="Polar residues" evidence="1">
    <location>
        <begin position="779"/>
        <end position="788"/>
    </location>
</feature>
<feature type="compositionally biased region" description="Polar residues" evidence="1">
    <location>
        <begin position="452"/>
        <end position="480"/>
    </location>
</feature>
<keyword evidence="2" id="KW-0812">Transmembrane</keyword>
<feature type="region of interest" description="Disordered" evidence="1">
    <location>
        <begin position="1426"/>
        <end position="1446"/>
    </location>
</feature>
<reference evidence="4" key="1">
    <citation type="submission" date="2018-12" db="EMBL/GenBank/DDBJ databases">
        <title>The complete genome of Metarhizium rileyi, a key fungal pathogen of Lepidoptera.</title>
        <authorList>
            <person name="Binneck E."/>
            <person name="Lastra C.C.L."/>
            <person name="Sosa-Gomez D.R."/>
        </authorList>
    </citation>
    <scope>NUCLEOTIDE SEQUENCE [LARGE SCALE GENOMIC DNA]</scope>
    <source>
        <strain evidence="4">Cep018-CH2</strain>
    </source>
</reference>
<feature type="region of interest" description="Disordered" evidence="1">
    <location>
        <begin position="672"/>
        <end position="691"/>
    </location>
</feature>
<feature type="transmembrane region" description="Helical" evidence="2">
    <location>
        <begin position="112"/>
        <end position="131"/>
    </location>
</feature>
<proteinExistence type="predicted"/>
<feature type="compositionally biased region" description="Polar residues" evidence="1">
    <location>
        <begin position="622"/>
        <end position="647"/>
    </location>
</feature>
<sequence length="2067" mass="225739">MSESDRDQALVATFAFGAVVCASLGIVLFHLRGGALSLLRGGLRLVLAGFLLFATLWAVDGFIATFIDRGSTAGCQIAISFAAAFDQLARIALEEFLFWAMNGDIRPTLGVLFPQAVIFIRFIIGGIFVGVQRPQFKLVCVATNILWPLGVVVLCMDAFIVLALVTRASSVGVFRDLKAEDLVGSRSRGISLTMVALGLWIPLSVPMLLGISTFGIVTRTALPAAGVLVVIGIIALYFQDLILPQRVISQKTAAYLDNFPGLPDTVPPPTRQLGNQAVSAVNPSYTPNRSARPREDSRSNTSRAISSRDGNDSLSIISRPSPGQAMAGVGGFPVKGELFPPARTNSKAAKQGMFRVQATKKAVTKGGKLVISYPRVQEDKLTEASPLRRIATVDLATAARQDKERRINPTAPQKSYTARYSNQNGKELERKRISGGHSTRQTRGTILEPIQERSSQGTSSTVLATSTTPSGDIRQRSPSHISECFQDTLPPEIPVRNRSRPNSGIPTSQDLTSEAPLKPPPRSPLRPSSGHPSIANALQGPTRPSNVSLNPMSDGAEGPKDSASPFSSQQTSQVPTSESENVPRRVSNASTTKSIDVLVPPVPPLSPRNLGSRTYYPLEKNLGSQYGENGPSSNIPRGNAVKNNIRPSRQKVATPPPVDEAKSVKTPVQLRGTVGLPNNPRARAAEASVNKTQHQTVMLVNSMEYNDSSRIREMIDEMAADLATRTNGGDSGGRDSVVHRPRPIPRKSQMTKSVLPKKSPRKILTDELPPSSKERHVSSEPSASTSIVRESPSKLSSVPPPPLPTSVHSNSERSRPRKAKTPISQNDTDNSTKVPGTTFQTQTPDGQPRRAKEVNMKPSTVTLVEYTETLLPGKSKANATRYASKFSIATTMTPEDPPSEYLQSPALPPLLSTQQETRRKSSPILPLHDVQESSTDVSIMVDQPETSPIAPQDLVAGNVSNSQCIPSVAANMPERASYANSTHQNYVDDGKEMVTFMLDQNTYHQTCATTTASAQSSVHGGTEDKTSSWHCRVGDNPPTFSGRESMQARRSPKPPPLELDKVSKRVQRPRPQTSPLETPQQALDQIQEQLNKLEDTSVIGDADFEQHRMSLLKDIEMEMGIEQNRWQKMRDDLARISVSTVGSNLISPFSNEASPMSAQNVQSPTIEEIEKSLLVKGPYLSVWGKNTGRPRSSVIYTADQVRMGQSKIVSNKLQVTTADDTTRLSERVAEEVSVASRKASPGAASTPLKSERARTLTTIDQSSINEVEEEARFEKRVLWRPNHTDRSPEIIKSQTALWNSAPAGAIQSMSLPSPGPRPVRRESRVSSPVEESGLWDNPSESLAKLATSPSLWKVPHQSPKLPAPSQEPPPRRNTLRPPRKSKRISLLPDIVENPEPLKNKRDTLGLFRFPCGGTSDIPWEETSDTAISPASSQNDRFKLPPNNGTGAPPKYPTLELQMQTLQSQQQPSSFFDYNDEDEAVVEILEYSNNDSFYEDDEDEAIYEEIVRYFNFDMHNDSALPGPWVAQRPTIPNRTNSVPRAQQSAGEEETEASTDESSHPLLPHRGSSSPTLPPSEATLWVNNVCTPPQTAIQGLLQDEALWNVHLENQCPTTRTPLRQVKKASSITSTSLWSRPLSETDTAASNRLWSNDEPQPMAEPVVRVKEIVPRPTVTPEQEFTWSAPKPTPTKAIFGLPQPKPEHWDKYKNLGRRALRRRPRNVGHLAIKSQSLWSEATPQEAQTLQHSDSGEATKSPSNDKDDGKTPSAMLMVTGDLHAASSDIIPVTRSPIDCLGSQETVIRIDEQPAYDENNSTEPQDDIATPSHPGSDLWVPFSVLPMDEEQQGLFQVQHGSHQQDKYRGTSLPPAALGIRPTPRLHRWSLQDLESQALWTAATPQTFAQDWVTLSSIRPSTPPDQLISESGSDSPLSDSFSVYSNNTGESTIGSFLTGQASVQSKPQVYTDTDWMATIPETEPPSRPETEVAIPGPDQEAQQQDAKDECKPAATEAKTETETCAPEEPLSPLSSHRQTHIGGFDPARHHPVFNVDVLDTSNGDCHPAAQGYIHTLVN</sequence>
<feature type="compositionally biased region" description="Basic residues" evidence="1">
    <location>
        <begin position="1373"/>
        <end position="1383"/>
    </location>
</feature>
<feature type="transmembrane region" description="Helical" evidence="2">
    <location>
        <begin position="138"/>
        <end position="165"/>
    </location>
</feature>
<feature type="compositionally biased region" description="Polar residues" evidence="1">
    <location>
        <begin position="410"/>
        <end position="425"/>
    </location>
</feature>
<feature type="compositionally biased region" description="Polar residues" evidence="1">
    <location>
        <begin position="1070"/>
        <end position="1081"/>
    </location>
</feature>
<comment type="caution">
    <text evidence="3">The sequence shown here is derived from an EMBL/GenBank/DDBJ whole genome shotgun (WGS) entry which is preliminary data.</text>
</comment>
<feature type="compositionally biased region" description="Polar residues" evidence="1">
    <location>
        <begin position="1529"/>
        <end position="1542"/>
    </location>
</feature>
<feature type="compositionally biased region" description="Polar residues" evidence="1">
    <location>
        <begin position="564"/>
        <end position="580"/>
    </location>
</feature>
<feature type="compositionally biased region" description="Polar residues" evidence="1">
    <location>
        <begin position="272"/>
        <end position="289"/>
    </location>
</feature>
<gene>
    <name evidence="3" type="ORF">ED733_001524</name>
</gene>
<feature type="compositionally biased region" description="Polar residues" evidence="1">
    <location>
        <begin position="822"/>
        <end position="845"/>
    </location>
</feature>
<feature type="region of interest" description="Disordered" evidence="1">
    <location>
        <begin position="1726"/>
        <end position="1765"/>
    </location>
</feature>
<feature type="compositionally biased region" description="Polar residues" evidence="1">
    <location>
        <begin position="1726"/>
        <end position="1753"/>
    </location>
</feature>
<organism evidence="3 4">
    <name type="scientific">Metarhizium rileyi (strain RCEF 4871)</name>
    <name type="common">Nomuraea rileyi</name>
    <dbReference type="NCBI Taxonomy" id="1649241"/>
    <lineage>
        <taxon>Eukaryota</taxon>
        <taxon>Fungi</taxon>
        <taxon>Dikarya</taxon>
        <taxon>Ascomycota</taxon>
        <taxon>Pezizomycotina</taxon>
        <taxon>Sordariomycetes</taxon>
        <taxon>Hypocreomycetidae</taxon>
        <taxon>Hypocreales</taxon>
        <taxon>Clavicipitaceae</taxon>
        <taxon>Metarhizium</taxon>
    </lineage>
</organism>
<accession>A0A5C6G669</accession>
<feature type="transmembrane region" description="Helical" evidence="2">
    <location>
        <begin position="43"/>
        <end position="66"/>
    </location>
</feature>
<feature type="region of interest" description="Disordered" evidence="1">
    <location>
        <begin position="401"/>
        <end position="663"/>
    </location>
</feature>
<feature type="region of interest" description="Disordered" evidence="1">
    <location>
        <begin position="1804"/>
        <end position="1824"/>
    </location>
</feature>
<evidence type="ECO:0000313" key="3">
    <source>
        <dbReference type="EMBL" id="TWU73034.1"/>
    </source>
</evidence>
<protein>
    <submittedName>
        <fullName evidence="3">Uncharacterized protein</fullName>
    </submittedName>
</protein>
<feature type="compositionally biased region" description="Basic and acidic residues" evidence="1">
    <location>
        <begin position="1994"/>
        <end position="2010"/>
    </location>
</feature>
<feature type="compositionally biased region" description="Polar residues" evidence="1">
    <location>
        <begin position="500"/>
        <end position="512"/>
    </location>
</feature>
<feature type="transmembrane region" description="Helical" evidence="2">
    <location>
        <begin position="9"/>
        <end position="31"/>
    </location>
</feature>
<feature type="region of interest" description="Disordered" evidence="1">
    <location>
        <begin position="1305"/>
        <end position="1340"/>
    </location>
</feature>
<evidence type="ECO:0000256" key="1">
    <source>
        <dbReference type="SAM" id="MobiDB-lite"/>
    </source>
</evidence>
<dbReference type="Proteomes" id="UP000317257">
    <property type="component" value="Unassembled WGS sequence"/>
</dbReference>
<keyword evidence="2" id="KW-1133">Transmembrane helix</keyword>
<feature type="region of interest" description="Disordered" evidence="1">
    <location>
        <begin position="1352"/>
        <end position="1384"/>
    </location>
</feature>
<keyword evidence="2" id="KW-0472">Membrane</keyword>
<feature type="region of interest" description="Disordered" evidence="1">
    <location>
        <begin position="1012"/>
        <end position="1081"/>
    </location>
</feature>
<evidence type="ECO:0000313" key="4">
    <source>
        <dbReference type="Proteomes" id="UP000317257"/>
    </source>
</evidence>
<feature type="region of interest" description="Disordered" evidence="1">
    <location>
        <begin position="1967"/>
        <end position="2034"/>
    </location>
</feature>
<evidence type="ECO:0000256" key="2">
    <source>
        <dbReference type="SAM" id="Phobius"/>
    </source>
</evidence>
<feature type="region of interest" description="Disordered" evidence="1">
    <location>
        <begin position="1673"/>
        <end position="1701"/>
    </location>
</feature>
<feature type="region of interest" description="Disordered" evidence="1">
    <location>
        <begin position="265"/>
        <end position="329"/>
    </location>
</feature>
<name>A0A5C6G669_METRR</name>
<feature type="transmembrane region" description="Helical" evidence="2">
    <location>
        <begin position="190"/>
        <end position="209"/>
    </location>
</feature>
<dbReference type="EMBL" id="SBHS01000021">
    <property type="protein sequence ID" value="TWU73034.1"/>
    <property type="molecule type" value="Genomic_DNA"/>
</dbReference>
<feature type="transmembrane region" description="Helical" evidence="2">
    <location>
        <begin position="221"/>
        <end position="238"/>
    </location>
</feature>
<feature type="compositionally biased region" description="Polar residues" evidence="1">
    <location>
        <begin position="542"/>
        <end position="551"/>
    </location>
</feature>
<feature type="region of interest" description="Disordered" evidence="1">
    <location>
        <begin position="724"/>
        <end position="852"/>
    </location>
</feature>